<dbReference type="PANTHER" id="PTHR15819:SF8">
    <property type="entry name" value="NALCN CHANNEL AUXILIARY FACTOR 2"/>
    <property type="match status" value="1"/>
</dbReference>
<feature type="region of interest" description="Disordered" evidence="7">
    <location>
        <begin position="282"/>
        <end position="302"/>
    </location>
</feature>
<dbReference type="PANTHER" id="PTHR15819">
    <property type="entry name" value="TRANSMEMBRANE PROTEIN FAM155"/>
    <property type="match status" value="1"/>
</dbReference>
<feature type="compositionally biased region" description="Gly residues" evidence="7">
    <location>
        <begin position="187"/>
        <end position="198"/>
    </location>
</feature>
<name>A0A8C3CH40_CAIMO</name>
<feature type="compositionally biased region" description="Basic residues" evidence="7">
    <location>
        <begin position="75"/>
        <end position="102"/>
    </location>
</feature>
<reference evidence="8" key="1">
    <citation type="submission" date="2018-09" db="EMBL/GenBank/DDBJ databases">
        <title>Common duck and Muscovy duck high density SNP chip.</title>
        <authorList>
            <person name="Vignal A."/>
            <person name="Thebault N."/>
            <person name="Warren W.C."/>
        </authorList>
    </citation>
    <scope>NUCLEOTIDE SEQUENCE [LARGE SCALE GENOMIC DNA]</scope>
</reference>
<evidence type="ECO:0000313" key="8">
    <source>
        <dbReference type="Ensembl" id="ENSCMMP00000018889.1"/>
    </source>
</evidence>
<evidence type="ECO:0000256" key="1">
    <source>
        <dbReference type="ARBA" id="ARBA00004141"/>
    </source>
</evidence>
<dbReference type="GO" id="GO:0015275">
    <property type="term" value="F:stretch-activated, monoatomic cation-selective, calcium channel activity"/>
    <property type="evidence" value="ECO:0007669"/>
    <property type="project" value="TreeGrafter"/>
</dbReference>
<reference evidence="8" key="3">
    <citation type="submission" date="2025-09" db="UniProtKB">
        <authorList>
            <consortium name="Ensembl"/>
        </authorList>
    </citation>
    <scope>IDENTIFICATION</scope>
</reference>
<organism evidence="8 9">
    <name type="scientific">Cairina moschata</name>
    <name type="common">Muscovy duck</name>
    <dbReference type="NCBI Taxonomy" id="8855"/>
    <lineage>
        <taxon>Eukaryota</taxon>
        <taxon>Metazoa</taxon>
        <taxon>Chordata</taxon>
        <taxon>Craniata</taxon>
        <taxon>Vertebrata</taxon>
        <taxon>Euteleostomi</taxon>
        <taxon>Archelosauria</taxon>
        <taxon>Archosauria</taxon>
        <taxon>Dinosauria</taxon>
        <taxon>Saurischia</taxon>
        <taxon>Theropoda</taxon>
        <taxon>Coelurosauria</taxon>
        <taxon>Aves</taxon>
        <taxon>Neognathae</taxon>
        <taxon>Galloanserae</taxon>
        <taxon>Anseriformes</taxon>
        <taxon>Anatidae</taxon>
        <taxon>Anatinae</taxon>
        <taxon>Cairina</taxon>
    </lineage>
</organism>
<evidence type="ECO:0000256" key="2">
    <source>
        <dbReference type="ARBA" id="ARBA00022692"/>
    </source>
</evidence>
<dbReference type="InterPro" id="IPR055288">
    <property type="entry name" value="NALCN_aux_factor_1/2"/>
</dbReference>
<feature type="compositionally biased region" description="Low complexity" evidence="7">
    <location>
        <begin position="199"/>
        <end position="208"/>
    </location>
</feature>
<dbReference type="GO" id="GO:0005886">
    <property type="term" value="C:plasma membrane"/>
    <property type="evidence" value="ECO:0007669"/>
    <property type="project" value="TreeGrafter"/>
</dbReference>
<feature type="compositionally biased region" description="Low complexity" evidence="7">
    <location>
        <begin position="142"/>
        <end position="153"/>
    </location>
</feature>
<feature type="region of interest" description="Disordered" evidence="7">
    <location>
        <begin position="187"/>
        <end position="209"/>
    </location>
</feature>
<sequence length="652" mass="69639">MLRATPCRAGSSRAKGCCAEPCQAGPSRATPTVPKRAVPNTEPCRANRCHIVPNRAEPSRAEPCRAALPPLRAGGARRGRGRWRWRRRSPSRCRRRGRRWRRREAGGPRRPAAGGSRGSRGAGGKRREGPGAAPGPGPGPGYAPAASPAAGAERAARRRLPPPQHGAAGGPRAGAGAAVAAAAGGRGGGGGGGGGIGIAAGPRRPSASPRRRLAMIRGAWLSPRGGGGAVCCAPRRSDKPAADPERAQKWRLSLASLLFFTVLLSDHLWLCAAAAKLRARERSGAGRPRGRGPRALEEAGAGGGGGCEAFVGNLSRPPAAPGPCPAPRGDLDSACARLGSLQRLLGSFAGGQLAGSAPAPRSLLQAYFGNLNLSFCDSYTIWDLLREMAGPDSLDCSLDNLMLDLVAAAAGALGGEACSSCVQAYQRLDQHAQEKYEEFDLLLEKYLQSDEYSVRSCVRDCKAVYKAWLCSEYFNVTQQQCRHRIPCKQYCLEVQTRCPFVLPDNDELIYGGLPGFICTGLLETQLPEEEAKCCEVQWDSCDHPPDSNYNTSPKSTASESLHYHRHDPHLHHQRQNHYHLYHHHHQYHQYHHSPSLLPVSAGSRLGSSRLRLCVLVLMLLHTMVSFSSVHSGGGGLSLEALPALDESVARDE</sequence>
<dbReference type="Proteomes" id="UP000694556">
    <property type="component" value="Chromosome 10"/>
</dbReference>
<comment type="similarity">
    <text evidence="6">Belongs to the NALF family.</text>
</comment>
<keyword evidence="3" id="KW-1133">Transmembrane helix</keyword>
<keyword evidence="5" id="KW-0325">Glycoprotein</keyword>
<reference evidence="8" key="2">
    <citation type="submission" date="2025-08" db="UniProtKB">
        <authorList>
            <consortium name="Ensembl"/>
        </authorList>
    </citation>
    <scope>IDENTIFICATION</scope>
</reference>
<evidence type="ECO:0000256" key="5">
    <source>
        <dbReference type="ARBA" id="ARBA00023180"/>
    </source>
</evidence>
<accession>A0A8C3CH40</accession>
<feature type="region of interest" description="Disordered" evidence="7">
    <location>
        <begin position="55"/>
        <end position="173"/>
    </location>
</feature>
<evidence type="ECO:0000256" key="7">
    <source>
        <dbReference type="SAM" id="MobiDB-lite"/>
    </source>
</evidence>
<proteinExistence type="inferred from homology"/>
<dbReference type="Ensembl" id="ENSCMMT00000020732.1">
    <property type="protein sequence ID" value="ENSCMMP00000018889.1"/>
    <property type="gene ID" value="ENSCMMG00000011914.1"/>
</dbReference>
<evidence type="ECO:0000256" key="6">
    <source>
        <dbReference type="ARBA" id="ARBA00029445"/>
    </source>
</evidence>
<comment type="subcellular location">
    <subcellularLocation>
        <location evidence="1">Membrane</location>
        <topology evidence="1">Multi-pass membrane protein</topology>
    </subcellularLocation>
</comment>
<dbReference type="GO" id="GO:0098703">
    <property type="term" value="P:calcium ion import across plasma membrane"/>
    <property type="evidence" value="ECO:0007669"/>
    <property type="project" value="TreeGrafter"/>
</dbReference>
<dbReference type="AlphaFoldDB" id="A0A8C3CH40"/>
<evidence type="ECO:0000256" key="4">
    <source>
        <dbReference type="ARBA" id="ARBA00023136"/>
    </source>
</evidence>
<evidence type="ECO:0000313" key="9">
    <source>
        <dbReference type="Proteomes" id="UP000694556"/>
    </source>
</evidence>
<keyword evidence="9" id="KW-1185">Reference proteome</keyword>
<keyword evidence="2" id="KW-0812">Transmembrane</keyword>
<protein>
    <submittedName>
        <fullName evidence="8">Family with sequence similarity 155 member B</fullName>
    </submittedName>
</protein>
<evidence type="ECO:0000256" key="3">
    <source>
        <dbReference type="ARBA" id="ARBA00022989"/>
    </source>
</evidence>
<feature type="compositionally biased region" description="Low complexity" evidence="7">
    <location>
        <begin position="65"/>
        <end position="74"/>
    </location>
</feature>
<keyword evidence="4" id="KW-0472">Membrane</keyword>